<evidence type="ECO:0000256" key="3">
    <source>
        <dbReference type="ARBA" id="ARBA00022729"/>
    </source>
</evidence>
<dbReference type="Proteomes" id="UP000292544">
    <property type="component" value="Unassembled WGS sequence"/>
</dbReference>
<protein>
    <submittedName>
        <fullName evidence="7">Alpha-amylase</fullName>
    </submittedName>
</protein>
<dbReference type="SMART" id="SM00632">
    <property type="entry name" value="Aamy_C"/>
    <property type="match status" value="1"/>
</dbReference>
<keyword evidence="3 4" id="KW-0732">Signal</keyword>
<keyword evidence="8" id="KW-1185">Reference proteome</keyword>
<evidence type="ECO:0000259" key="6">
    <source>
        <dbReference type="SMART" id="SM00642"/>
    </source>
</evidence>
<feature type="domain" description="Alpha-amylase C-terminal" evidence="5">
    <location>
        <begin position="498"/>
        <end position="581"/>
    </location>
</feature>
<feature type="domain" description="Glycosyl hydrolase family 13 catalytic" evidence="6">
    <location>
        <begin position="72"/>
        <end position="483"/>
    </location>
</feature>
<evidence type="ECO:0000256" key="4">
    <source>
        <dbReference type="SAM" id="SignalP"/>
    </source>
</evidence>
<proteinExistence type="predicted"/>
<evidence type="ECO:0000256" key="1">
    <source>
        <dbReference type="ARBA" id="ARBA00001913"/>
    </source>
</evidence>
<reference evidence="8" key="1">
    <citation type="submission" date="2019-02" db="EMBL/GenBank/DDBJ databases">
        <title>Draft genome sequence of Muricauda sp. 176CP4-71.</title>
        <authorList>
            <person name="Park J.-S."/>
        </authorList>
    </citation>
    <scope>NUCLEOTIDE SEQUENCE [LARGE SCALE GENOMIC DNA]</scope>
    <source>
        <strain evidence="8">176GS2-150</strain>
    </source>
</reference>
<dbReference type="SUPFAM" id="SSF49344">
    <property type="entry name" value="CBD9-like"/>
    <property type="match status" value="2"/>
</dbReference>
<feature type="chain" id="PRO_5045620953" evidence="4">
    <location>
        <begin position="23"/>
        <end position="1090"/>
    </location>
</feature>
<dbReference type="InterPro" id="IPR019248">
    <property type="entry name" value="Glucodextran_C"/>
</dbReference>
<feature type="signal peptide" evidence="4">
    <location>
        <begin position="1"/>
        <end position="22"/>
    </location>
</feature>
<dbReference type="InterPro" id="IPR017853">
    <property type="entry name" value="GH"/>
</dbReference>
<dbReference type="EMBL" id="SHLY01000002">
    <property type="protein sequence ID" value="TAA47074.1"/>
    <property type="molecule type" value="Genomic_DNA"/>
</dbReference>
<dbReference type="Pfam" id="PF09985">
    <property type="entry name" value="Glucodextran_C"/>
    <property type="match status" value="2"/>
</dbReference>
<dbReference type="SMART" id="SM00642">
    <property type="entry name" value="Aamy"/>
    <property type="match status" value="1"/>
</dbReference>
<gene>
    <name evidence="7" type="ORF">EXY25_07455</name>
</gene>
<dbReference type="SUPFAM" id="SSF51011">
    <property type="entry name" value="Glycosyl hydrolase domain"/>
    <property type="match status" value="1"/>
</dbReference>
<keyword evidence="2" id="KW-0479">Metal-binding</keyword>
<accession>A0ABY1WRB3</accession>
<dbReference type="Gene3D" id="2.60.40.1190">
    <property type="match status" value="2"/>
</dbReference>
<comment type="caution">
    <text evidence="7">The sequence shown here is derived from an EMBL/GenBank/DDBJ whole genome shotgun (WGS) entry which is preliminary data.</text>
</comment>
<evidence type="ECO:0000313" key="8">
    <source>
        <dbReference type="Proteomes" id="UP000292544"/>
    </source>
</evidence>
<evidence type="ECO:0000259" key="5">
    <source>
        <dbReference type="SMART" id="SM00632"/>
    </source>
</evidence>
<evidence type="ECO:0000256" key="2">
    <source>
        <dbReference type="ARBA" id="ARBA00022723"/>
    </source>
</evidence>
<dbReference type="InterPro" id="IPR006047">
    <property type="entry name" value="GH13_cat_dom"/>
</dbReference>
<dbReference type="PANTHER" id="PTHR10357">
    <property type="entry name" value="ALPHA-AMYLASE FAMILY MEMBER"/>
    <property type="match status" value="1"/>
</dbReference>
<dbReference type="InterPro" id="IPR031319">
    <property type="entry name" value="A-amylase_C"/>
</dbReference>
<organism evidence="7 8">
    <name type="scientific">Corallincola spongiicola</name>
    <dbReference type="NCBI Taxonomy" id="2520508"/>
    <lineage>
        <taxon>Bacteria</taxon>
        <taxon>Pseudomonadati</taxon>
        <taxon>Pseudomonadota</taxon>
        <taxon>Gammaproteobacteria</taxon>
        <taxon>Alteromonadales</taxon>
        <taxon>Psychromonadaceae</taxon>
        <taxon>Corallincola</taxon>
    </lineage>
</organism>
<comment type="cofactor">
    <cofactor evidence="1">
        <name>Ca(2+)</name>
        <dbReference type="ChEBI" id="CHEBI:29108"/>
    </cofactor>
</comment>
<dbReference type="Gene3D" id="3.20.20.80">
    <property type="entry name" value="Glycosidases"/>
    <property type="match status" value="1"/>
</dbReference>
<name>A0ABY1WRB3_9GAMM</name>
<dbReference type="InterPro" id="IPR013780">
    <property type="entry name" value="Glyco_hydro_b"/>
</dbReference>
<evidence type="ECO:0000313" key="7">
    <source>
        <dbReference type="EMBL" id="TAA47074.1"/>
    </source>
</evidence>
<dbReference type="Gene3D" id="2.60.40.1180">
    <property type="entry name" value="Golgi alpha-mannosidase II"/>
    <property type="match status" value="1"/>
</dbReference>
<dbReference type="Pfam" id="PF00128">
    <property type="entry name" value="Alpha-amylase"/>
    <property type="match status" value="1"/>
</dbReference>
<dbReference type="SUPFAM" id="SSF51445">
    <property type="entry name" value="(Trans)glycosidases"/>
    <property type="match status" value="1"/>
</dbReference>
<dbReference type="PANTHER" id="PTHR10357:SF215">
    <property type="entry name" value="ALPHA-AMYLASE 1"/>
    <property type="match status" value="1"/>
</dbReference>
<sequence>MSIMIINRRWLKPSLIALSVSAVLLSGCSDDDDDTPLVCDWPMVANADESECVEGRNLHVASPDWRDQIIYFLMIDRFNDGDSTNNDQAGYYNPALESHYSGGDLEGIQAQLDYVQALGMTSIWITPPVANQWWDPFNQFSGYHGYWARDFMAVDEHYGDLEHYKNLSHALHENGMYLIQDIVANHTGNFFRYDGAYNPDDTAENFLIIPDNVPVTAPIQAPFDQNDRNNADHVAADIYHWTPDINDYQDPAQELGYQLSGLDDLNTENPAVLAALKQSYNYWISEVGVDAFRVDTAKFVDHDFWNKFFHDADGIEAAAMATGRSDFLYFGEVFEASEPLMNNGEQKLASYEGTPDKPEFKSLIGFPLYSELSRVFAEGQPSQYLSYRLQQHMSQYQNPWIVPNFVDNHDVARFLSKGSLPGLKQALTTILTIPGIPVIWQGTEQALTEPRQAMFAGGYLSEEDQFNTESEMFTFIAELSQIRTSNPIFTRGDMTLLADNIAAPGVLAFQRSYEGNNAFVIFNSADNETLLNGLDTGLPNGTVLTLLMGEEYSEDVTVGFEGKLTMPLAPRATLVLMQSPETGDIDAGDEQILINEDIQGQTLSENILLTGSVTEAFAPLQLVIDGNLTAAISFTADSEGGWQTVLPVESFAAGESQHSVEVFAVALNVASSQLSFTADVAPTGVEITQDDVLDDDNGPSGNYGYPQDASFSRQQDIESVKLLASGSNLAVTLTMREITQTWNPTNGFDHASLHLFFDLPGEEGLTVLPELNSATPTDFDWNLAHRVFGWNNLMYSTTGADADTRGENLGFAPTVEVDADARTITFNYDGQALGVSDWTDTKVYASTWDIDGLSDAPRALSADGGQWEYSGGDTTEAKIMDDITPITVPFAGVRVDDAANDEAYAYPLDESFGSQQDILQASATANGSNISLTLKMAEVTDTWNPSNGFDHVGFTIFIDLGEGEGATVMPKMNGSVPADMQWQVMTRTYGWNNAAYSANGASADEWGDPVTPAPAVVTDLDAGTVTFQFSSQLLGNPLSLAGVKIYVTTWDIDGLSDGYRAISVDGSQWEYGGGEPSDPKVQDEVLITLP</sequence>